<evidence type="ECO:0000313" key="12">
    <source>
        <dbReference type="EMBL" id="ANZ74219.1"/>
    </source>
</evidence>
<evidence type="ECO:0000313" key="13">
    <source>
        <dbReference type="Proteomes" id="UP000094565"/>
    </source>
</evidence>
<sequence length="786" mass="90385">MTDLEVSSIQVIDENKVFNSHLADYMKQFYSQNNSNDEKGLNYHIVSVFGSQSTGKSTLLNHLFHTKFDIMDESQRQQTTKGIWLAHANHIANSSEDGEFANNTKNIFVMDVEGTDGRERGEDQDFERKAALFALSTSEILIINIWEHQVGLYQGANMGLLRTVFEVNLSLFAKNKQRCLLLFVIRDHVGNTSLESLSDVLTLDLQNIWSQLSKPEGTEGFELDDFFDLKFVALAHKLLQPDKFVEDISVLGDKFISDDQLFNEGYHRAIPIDGWSMYAEQVWEQIETNQDLDLPTQQILVARFRCDEISSQVYESFHEQFVKSNWEDLSFAELGNLLKELRQNTAQQYDVLAGRYTESVYLQRKKLLVQKVDLSILEVYNSVLQKLIKQSKDLYLKEIESALIKKEAGVVFSQVLDNAERESLKYFSENTALISFVDIDDSEAKSYDPSPRLGELEEELSILRTELVNKEQENIKTRIPKKFKSQFKFIVQDELSNIKPSSWEELLDQFRQVSDKQLAKYKSSDSYDFHLGLSKEKNKELLDQVLIKFWIKFKEILNNFVTETNVLRLLVSKFEDEFRYDEEGLPVVWKNSSEIDVKFAKARNSALDMLPLFSLAHTAEGEILPDFDIAHDETEADSDNGEDDGFRESHKFAHLLSARDQDAIRHKFKKQTDALYVETKRSVINSKTEVPLYIYALLLVLGWNEFMIVLRNPLLITLLLIGLTGLYLGYKTNLLGPIIQVVQAMVQELQDQAKNKLRDVLAPEPEAPSQVRIGKEVDVTKDEDES</sequence>
<accession>A0A1B2J853</accession>
<evidence type="ECO:0000259" key="11">
    <source>
        <dbReference type="PROSITE" id="PS51715"/>
    </source>
</evidence>
<dbReference type="Proteomes" id="UP000094565">
    <property type="component" value="Chromosome 1"/>
</dbReference>
<gene>
    <name evidence="8 12" type="primary">SEY1</name>
    <name evidence="12" type="ORF">ATY40_BA7500294</name>
</gene>
<dbReference type="GO" id="GO:0003924">
    <property type="term" value="F:GTPase activity"/>
    <property type="evidence" value="ECO:0007669"/>
    <property type="project" value="UniProtKB-UniRule"/>
</dbReference>
<feature type="topological domain" description="Cytoplasmic" evidence="8">
    <location>
        <begin position="1"/>
        <end position="689"/>
    </location>
</feature>
<name>A0A1B2J853_PICPA</name>
<keyword evidence="13" id="KW-1185">Reference proteome</keyword>
<dbReference type="Pfam" id="PF05879">
    <property type="entry name" value="RHD3_GTPase"/>
    <property type="match status" value="1"/>
</dbReference>
<dbReference type="PANTHER" id="PTHR45923:SF2">
    <property type="entry name" value="PROTEIN SEY1"/>
    <property type="match status" value="1"/>
</dbReference>
<dbReference type="InterPro" id="IPR046758">
    <property type="entry name" value="Sey1/RHD3-like_3HB"/>
</dbReference>
<evidence type="ECO:0000256" key="6">
    <source>
        <dbReference type="ARBA" id="ARBA00023134"/>
    </source>
</evidence>
<evidence type="ECO:0000256" key="10">
    <source>
        <dbReference type="SAM" id="Phobius"/>
    </source>
</evidence>
<dbReference type="SUPFAM" id="SSF52540">
    <property type="entry name" value="P-loop containing nucleoside triphosphate hydrolases"/>
    <property type="match status" value="1"/>
</dbReference>
<dbReference type="InterPro" id="IPR008803">
    <property type="entry name" value="RHD3/Sey1"/>
</dbReference>
<dbReference type="InterPro" id="IPR027417">
    <property type="entry name" value="P-loop_NTPase"/>
</dbReference>
<keyword evidence="7 8" id="KW-0472">Membrane</keyword>
<dbReference type="GO" id="GO:0005789">
    <property type="term" value="C:endoplasmic reticulum membrane"/>
    <property type="evidence" value="ECO:0007669"/>
    <property type="project" value="UniProtKB-SubCell"/>
</dbReference>
<dbReference type="GO" id="GO:0005525">
    <property type="term" value="F:GTP binding"/>
    <property type="evidence" value="ECO:0007669"/>
    <property type="project" value="UniProtKB-UniRule"/>
</dbReference>
<evidence type="ECO:0000256" key="2">
    <source>
        <dbReference type="ARBA" id="ARBA00022741"/>
    </source>
</evidence>
<feature type="transmembrane region" description="Helical" evidence="10">
    <location>
        <begin position="713"/>
        <end position="730"/>
    </location>
</feature>
<feature type="topological domain" description="Lumenal" evidence="8">
    <location>
        <begin position="711"/>
        <end position="713"/>
    </location>
</feature>
<proteinExistence type="inferred from homology"/>
<keyword evidence="3 8" id="KW-0378">Hydrolase</keyword>
<comment type="subcellular location">
    <subcellularLocation>
        <location evidence="8">Endoplasmic reticulum membrane</location>
        <topology evidence="8">Multi-pass membrane protein</topology>
    </subcellularLocation>
    <text evidence="8">Enriched in the cortical ER. Concentrated in punctae along the ER tubules.</text>
</comment>
<feature type="topological domain" description="Cytoplasmic" evidence="8">
    <location>
        <begin position="735"/>
        <end position="786"/>
    </location>
</feature>
<organism evidence="12 13">
    <name type="scientific">Komagataella pastoris</name>
    <name type="common">Yeast</name>
    <name type="synonym">Pichia pastoris</name>
    <dbReference type="NCBI Taxonomy" id="4922"/>
    <lineage>
        <taxon>Eukaryota</taxon>
        <taxon>Fungi</taxon>
        <taxon>Dikarya</taxon>
        <taxon>Ascomycota</taxon>
        <taxon>Saccharomycotina</taxon>
        <taxon>Pichiomycetes</taxon>
        <taxon>Pichiales</taxon>
        <taxon>Pichiaceae</taxon>
        <taxon>Komagataella</taxon>
    </lineage>
</organism>
<evidence type="ECO:0000256" key="9">
    <source>
        <dbReference type="SAM" id="MobiDB-lite"/>
    </source>
</evidence>
<dbReference type="PROSITE" id="PS51715">
    <property type="entry name" value="G_GB1_RHD3"/>
    <property type="match status" value="1"/>
</dbReference>
<keyword evidence="6 8" id="KW-0342">GTP-binding</keyword>
<keyword evidence="2 8" id="KW-0547">Nucleotide-binding</keyword>
<keyword evidence="1 8" id="KW-0812">Transmembrane</keyword>
<feature type="region of interest" description="Disordered" evidence="9">
    <location>
        <begin position="765"/>
        <end position="786"/>
    </location>
</feature>
<reference evidence="12 13" key="1">
    <citation type="submission" date="2016-02" db="EMBL/GenBank/DDBJ databases">
        <title>Comparative genomic and transcriptomic foundation for Pichia pastoris.</title>
        <authorList>
            <person name="Love K.R."/>
            <person name="Shah K.A."/>
            <person name="Whittaker C.A."/>
            <person name="Wu J."/>
            <person name="Bartlett M.C."/>
            <person name="Ma D."/>
            <person name="Leeson R.L."/>
            <person name="Priest M."/>
            <person name="Young S.K."/>
            <person name="Love J.C."/>
        </authorList>
    </citation>
    <scope>NUCLEOTIDE SEQUENCE [LARGE SCALE GENOMIC DNA]</scope>
    <source>
        <strain evidence="12 13">ATCC 28485</strain>
    </source>
</reference>
<protein>
    <submittedName>
        <fullName evidence="12">BA75_00294T0</fullName>
    </submittedName>
</protein>
<dbReference type="GO" id="GO:0016320">
    <property type="term" value="P:endoplasmic reticulum membrane fusion"/>
    <property type="evidence" value="ECO:0007669"/>
    <property type="project" value="TreeGrafter"/>
</dbReference>
<keyword evidence="5 8" id="KW-1133">Transmembrane helix</keyword>
<feature type="domain" description="GB1/RHD3-type G" evidence="11">
    <location>
        <begin position="40"/>
        <end position="271"/>
    </location>
</feature>
<dbReference type="CDD" id="cd01851">
    <property type="entry name" value="GBP"/>
    <property type="match status" value="1"/>
</dbReference>
<evidence type="ECO:0000256" key="4">
    <source>
        <dbReference type="ARBA" id="ARBA00022824"/>
    </source>
</evidence>
<dbReference type="AlphaFoldDB" id="A0A1B2J853"/>
<dbReference type="EMBL" id="CP014584">
    <property type="protein sequence ID" value="ANZ74219.1"/>
    <property type="molecule type" value="Genomic_DNA"/>
</dbReference>
<keyword evidence="4 8" id="KW-0256">Endoplasmic reticulum</keyword>
<feature type="binding site" evidence="8">
    <location>
        <begin position="50"/>
        <end position="57"/>
    </location>
    <ligand>
        <name>GTP</name>
        <dbReference type="ChEBI" id="CHEBI:37565"/>
    </ligand>
</feature>
<dbReference type="Gene3D" id="3.40.50.300">
    <property type="entry name" value="P-loop containing nucleotide triphosphate hydrolases"/>
    <property type="match status" value="1"/>
</dbReference>
<dbReference type="InterPro" id="IPR030386">
    <property type="entry name" value="G_GB1_RHD3_dom"/>
</dbReference>
<evidence type="ECO:0000256" key="7">
    <source>
        <dbReference type="ARBA" id="ARBA00023136"/>
    </source>
</evidence>
<comment type="similarity">
    <text evidence="8">Belongs to the TRAFAC class dynamin-like GTPase superfamily. GB1/RHD3 GTPase family. RHD3 subfamily.</text>
</comment>
<dbReference type="HAMAP" id="MF_03109">
    <property type="entry name" value="Sey1"/>
    <property type="match status" value="1"/>
</dbReference>
<dbReference type="OrthoDB" id="1597724at2759"/>
<dbReference type="PANTHER" id="PTHR45923">
    <property type="entry name" value="PROTEIN SEY1"/>
    <property type="match status" value="1"/>
</dbReference>
<evidence type="ECO:0000256" key="3">
    <source>
        <dbReference type="ARBA" id="ARBA00022801"/>
    </source>
</evidence>
<evidence type="ECO:0000256" key="1">
    <source>
        <dbReference type="ARBA" id="ARBA00022692"/>
    </source>
</evidence>
<dbReference type="Pfam" id="PF20428">
    <property type="entry name" value="Sey1_3HB"/>
    <property type="match status" value="1"/>
</dbReference>
<evidence type="ECO:0000256" key="5">
    <source>
        <dbReference type="ARBA" id="ARBA00022989"/>
    </source>
</evidence>
<evidence type="ECO:0000256" key="8">
    <source>
        <dbReference type="HAMAP-Rule" id="MF_03109"/>
    </source>
</evidence>
<dbReference type="FunFam" id="3.40.50.300:FF:000727">
    <property type="entry name" value="Protein SEY1 homolog"/>
    <property type="match status" value="1"/>
</dbReference>